<keyword evidence="1" id="KW-0732">Signal</keyword>
<dbReference type="AlphaFoldDB" id="I3YK12"/>
<reference evidence="3" key="1">
    <citation type="journal article" date="2013" name="Stand. Genomic Sci.">
        <title>Complete genome sequence of the bile-resistant pigment-producing anaerobe Alistipes finegoldii type strain (AHN2437(T)).</title>
        <authorList>
            <person name="Mavromatis K."/>
            <person name="Stackebrandt E."/>
            <person name="Munk C."/>
            <person name="Lapidus A."/>
            <person name="Nolan M."/>
            <person name="Lucas S."/>
            <person name="Hammon N."/>
            <person name="Deshpande S."/>
            <person name="Cheng J.F."/>
            <person name="Tapia R."/>
            <person name="Goodwin L.A."/>
            <person name="Pitluck S."/>
            <person name="Liolios K."/>
            <person name="Pagani I."/>
            <person name="Ivanova N."/>
            <person name="Mikhailova N."/>
            <person name="Huntemann M."/>
            <person name="Pati A."/>
            <person name="Chen A."/>
            <person name="Palaniappan K."/>
            <person name="Land M."/>
            <person name="Hauser L."/>
            <person name="Rohde M."/>
            <person name="Gronow S."/>
            <person name="Goker M."/>
            <person name="Detter J.C."/>
            <person name="Bristow J."/>
            <person name="Eisen J.A."/>
            <person name="Markowitz V."/>
            <person name="Hugenholtz P."/>
            <person name="Kyrpides N.C."/>
            <person name="Klenk H.P."/>
            <person name="Woyke T."/>
        </authorList>
    </citation>
    <scope>NUCLEOTIDE SEQUENCE</scope>
    <source>
        <strain evidence="3">DSM 17242 / JCM 16770 / AHN 2437 / CCUG 46020 / CIP 107999</strain>
    </source>
</reference>
<protein>
    <submittedName>
        <fullName evidence="2">Uncharacterized protein</fullName>
    </submittedName>
</protein>
<dbReference type="EMBL" id="CP003274">
    <property type="protein sequence ID" value="AFL77330.1"/>
    <property type="molecule type" value="Genomic_DNA"/>
</dbReference>
<dbReference type="KEGG" id="afd:Alfi_0968"/>
<accession>I3YK12</accession>
<dbReference type="Proteomes" id="UP000006052">
    <property type="component" value="Chromosome"/>
</dbReference>
<feature type="signal peptide" evidence="1">
    <location>
        <begin position="1"/>
        <end position="21"/>
    </location>
</feature>
<dbReference type="HOGENOM" id="CLU_2353655_0_0_10"/>
<dbReference type="RefSeq" id="WP_014774980.1">
    <property type="nucleotide sequence ID" value="NC_018011.1"/>
</dbReference>
<evidence type="ECO:0000313" key="3">
    <source>
        <dbReference type="Proteomes" id="UP000006052"/>
    </source>
</evidence>
<feature type="chain" id="PRO_5003683643" evidence="1">
    <location>
        <begin position="22"/>
        <end position="96"/>
    </location>
</feature>
<dbReference type="Gene3D" id="6.20.440.10">
    <property type="match status" value="1"/>
</dbReference>
<evidence type="ECO:0000256" key="1">
    <source>
        <dbReference type="SAM" id="SignalP"/>
    </source>
</evidence>
<evidence type="ECO:0000313" key="2">
    <source>
        <dbReference type="EMBL" id="AFL77330.1"/>
    </source>
</evidence>
<dbReference type="PATRIC" id="fig|679935.3.peg.896"/>
<name>I3YK12_ALIFI</name>
<dbReference type="SUPFAM" id="SSF160574">
    <property type="entry name" value="BT0923-like"/>
    <property type="match status" value="1"/>
</dbReference>
<sequence>MRLLTIRFLLALLVVSGASFRAAGKSPEKLPGRSIETKQLPETIRRFVLRHYSNLSRFNYRWDRRFYYAFNENGGYMLFSADGVLRGFRYYLRQMP</sequence>
<gene>
    <name evidence="2" type="ordered locus">Alfi_0968</name>
</gene>
<organism evidence="2 3">
    <name type="scientific">Alistipes finegoldii (strain DSM 17242 / JCM 16770 / CCUG 46020 / CIP 107999 / KCTC 15236 / AHN 2437)</name>
    <dbReference type="NCBI Taxonomy" id="679935"/>
    <lineage>
        <taxon>Bacteria</taxon>
        <taxon>Pseudomonadati</taxon>
        <taxon>Bacteroidota</taxon>
        <taxon>Bacteroidia</taxon>
        <taxon>Bacteroidales</taxon>
        <taxon>Rikenellaceae</taxon>
        <taxon>Alistipes</taxon>
    </lineage>
</organism>
<proteinExistence type="predicted"/>